<comment type="caution">
    <text evidence="2">The sequence shown here is derived from an EMBL/GenBank/DDBJ whole genome shotgun (WGS) entry which is preliminary data.</text>
</comment>
<feature type="compositionally biased region" description="Basic and acidic residues" evidence="1">
    <location>
        <begin position="25"/>
        <end position="42"/>
    </location>
</feature>
<feature type="compositionally biased region" description="Basic and acidic residues" evidence="1">
    <location>
        <begin position="66"/>
        <end position="77"/>
    </location>
</feature>
<feature type="region of interest" description="Disordered" evidence="1">
    <location>
        <begin position="1"/>
        <end position="42"/>
    </location>
</feature>
<evidence type="ECO:0000313" key="2">
    <source>
        <dbReference type="EMBL" id="KAF0310511.1"/>
    </source>
</evidence>
<evidence type="ECO:0000313" key="3">
    <source>
        <dbReference type="Proteomes" id="UP000440578"/>
    </source>
</evidence>
<gene>
    <name evidence="2" type="ORF">FJT64_018519</name>
</gene>
<organism evidence="2 3">
    <name type="scientific">Amphibalanus amphitrite</name>
    <name type="common">Striped barnacle</name>
    <name type="synonym">Balanus amphitrite</name>
    <dbReference type="NCBI Taxonomy" id="1232801"/>
    <lineage>
        <taxon>Eukaryota</taxon>
        <taxon>Metazoa</taxon>
        <taxon>Ecdysozoa</taxon>
        <taxon>Arthropoda</taxon>
        <taxon>Crustacea</taxon>
        <taxon>Multicrustacea</taxon>
        <taxon>Cirripedia</taxon>
        <taxon>Thoracica</taxon>
        <taxon>Thoracicalcarea</taxon>
        <taxon>Balanomorpha</taxon>
        <taxon>Balanoidea</taxon>
        <taxon>Balanidae</taxon>
        <taxon>Amphibalaninae</taxon>
        <taxon>Amphibalanus</taxon>
    </lineage>
</organism>
<dbReference type="Proteomes" id="UP000440578">
    <property type="component" value="Unassembled WGS sequence"/>
</dbReference>
<dbReference type="EMBL" id="VIIS01000307">
    <property type="protein sequence ID" value="KAF0310511.1"/>
    <property type="molecule type" value="Genomic_DNA"/>
</dbReference>
<feature type="region of interest" description="Disordered" evidence="1">
    <location>
        <begin position="64"/>
        <end position="94"/>
    </location>
</feature>
<proteinExistence type="predicted"/>
<name>A0A6A4X7Y1_AMPAM</name>
<dbReference type="AlphaFoldDB" id="A0A6A4X7Y1"/>
<reference evidence="2 3" key="1">
    <citation type="submission" date="2019-07" db="EMBL/GenBank/DDBJ databases">
        <title>Draft genome assembly of a fouling barnacle, Amphibalanus amphitrite (Darwin, 1854): The first reference genome for Thecostraca.</title>
        <authorList>
            <person name="Kim W."/>
        </authorList>
    </citation>
    <scope>NUCLEOTIDE SEQUENCE [LARGE SCALE GENOMIC DNA]</scope>
    <source>
        <strain evidence="2">SNU_AA5</strain>
        <tissue evidence="2">Soma without cirri and trophi</tissue>
    </source>
</reference>
<keyword evidence="3" id="KW-1185">Reference proteome</keyword>
<accession>A0A6A4X7Y1</accession>
<evidence type="ECO:0000256" key="1">
    <source>
        <dbReference type="SAM" id="MobiDB-lite"/>
    </source>
</evidence>
<dbReference type="OrthoDB" id="10038642at2759"/>
<protein>
    <submittedName>
        <fullName evidence="2">Uncharacterized protein</fullName>
    </submittedName>
</protein>
<sequence>MPPAYMFPQLAPESSARAADPADGATDRNDNPVDEVDRAPAADRRLRLGQEQLTVLQQQQQQVKEQQVKEQQQKEQEAMDLDANLNPAENGSHMESQPLSLLSLQWSLNLTSLLSFQWSLTSLTLPYMESSPHLPPSPFQ</sequence>